<protein>
    <submittedName>
        <fullName evidence="1">Uncharacterized protein</fullName>
    </submittedName>
</protein>
<organism evidence="1">
    <name type="scientific">bioreactor metagenome</name>
    <dbReference type="NCBI Taxonomy" id="1076179"/>
    <lineage>
        <taxon>unclassified sequences</taxon>
        <taxon>metagenomes</taxon>
        <taxon>ecological metagenomes</taxon>
    </lineage>
</organism>
<reference evidence="1" key="1">
    <citation type="submission" date="2019-08" db="EMBL/GenBank/DDBJ databases">
        <authorList>
            <person name="Kucharzyk K."/>
            <person name="Murdoch R.W."/>
            <person name="Higgins S."/>
            <person name="Loffler F."/>
        </authorList>
    </citation>
    <scope>NUCLEOTIDE SEQUENCE</scope>
</reference>
<name>A0A645DAN8_9ZZZZ</name>
<gene>
    <name evidence="1" type="ORF">SDC9_133599</name>
</gene>
<proteinExistence type="predicted"/>
<dbReference type="AlphaFoldDB" id="A0A645DAN8"/>
<sequence>MTSMDEVLEYTRTAFPYWDEESPTLYRFYMIIRRKIDV</sequence>
<evidence type="ECO:0000313" key="1">
    <source>
        <dbReference type="EMBL" id="MPM86510.1"/>
    </source>
</evidence>
<accession>A0A645DAN8</accession>
<comment type="caution">
    <text evidence="1">The sequence shown here is derived from an EMBL/GenBank/DDBJ whole genome shotgun (WGS) entry which is preliminary data.</text>
</comment>
<dbReference type="EMBL" id="VSSQ01034535">
    <property type="protein sequence ID" value="MPM86510.1"/>
    <property type="molecule type" value="Genomic_DNA"/>
</dbReference>